<gene>
    <name evidence="22" type="ORF">ES288_D13G057100v1</name>
</gene>
<dbReference type="InterPro" id="IPR017441">
    <property type="entry name" value="Protein_kinase_ATP_BS"/>
</dbReference>
<keyword evidence="5" id="KW-1003">Cell membrane</keyword>
<feature type="transmembrane region" description="Helical" evidence="19">
    <location>
        <begin position="276"/>
        <end position="297"/>
    </location>
</feature>
<dbReference type="InterPro" id="IPR011009">
    <property type="entry name" value="Kinase-like_dom_sf"/>
</dbReference>
<keyword evidence="14 19" id="KW-1133">Transmembrane helix</keyword>
<dbReference type="Gene3D" id="2.60.120.200">
    <property type="match status" value="1"/>
</dbReference>
<evidence type="ECO:0000256" key="4">
    <source>
        <dbReference type="ARBA" id="ARBA00012513"/>
    </source>
</evidence>
<evidence type="ECO:0000256" key="15">
    <source>
        <dbReference type="ARBA" id="ARBA00023136"/>
    </source>
</evidence>
<dbReference type="SMART" id="SM00220">
    <property type="entry name" value="S_TKc"/>
    <property type="match status" value="1"/>
</dbReference>
<dbReference type="GO" id="GO:0030246">
    <property type="term" value="F:carbohydrate binding"/>
    <property type="evidence" value="ECO:0007669"/>
    <property type="project" value="UniProtKB-KW"/>
</dbReference>
<evidence type="ECO:0000256" key="10">
    <source>
        <dbReference type="ARBA" id="ARBA00022734"/>
    </source>
</evidence>
<dbReference type="SUPFAM" id="SSF49899">
    <property type="entry name" value="Concanavalin A-like lectins/glucanases"/>
    <property type="match status" value="1"/>
</dbReference>
<keyword evidence="6" id="KW-0723">Serine/threonine-protein kinase</keyword>
<dbReference type="Proteomes" id="UP000323506">
    <property type="component" value="Chromosome D13"/>
</dbReference>
<keyword evidence="23" id="KW-1185">Reference proteome</keyword>
<dbReference type="PROSITE" id="PS50011">
    <property type="entry name" value="PROTEIN_KINASE_DOM"/>
    <property type="match status" value="1"/>
</dbReference>
<evidence type="ECO:0000256" key="13">
    <source>
        <dbReference type="ARBA" id="ARBA00022840"/>
    </source>
</evidence>
<feature type="signal peptide" evidence="20">
    <location>
        <begin position="1"/>
        <end position="27"/>
    </location>
</feature>
<evidence type="ECO:0000256" key="11">
    <source>
        <dbReference type="ARBA" id="ARBA00022741"/>
    </source>
</evidence>
<comment type="subcellular location">
    <subcellularLocation>
        <location evidence="1">Cell membrane</location>
        <topology evidence="1">Single-pass type I membrane protein</topology>
    </subcellularLocation>
</comment>
<evidence type="ECO:0000256" key="18">
    <source>
        <dbReference type="PROSITE-ProRule" id="PRU10141"/>
    </source>
</evidence>
<comment type="similarity">
    <text evidence="3">In the C-terminal section; belongs to the protein kinase superfamily. Ser/Thr protein kinase family.</text>
</comment>
<dbReference type="EMBL" id="CM017713">
    <property type="protein sequence ID" value="TYG36340.1"/>
    <property type="molecule type" value="Genomic_DNA"/>
</dbReference>
<dbReference type="FunFam" id="3.30.200.20:FF:000168">
    <property type="entry name" value="L-type lectin-domain containing receptor kinase IX.1"/>
    <property type="match status" value="1"/>
</dbReference>
<dbReference type="InterPro" id="IPR013320">
    <property type="entry name" value="ConA-like_dom_sf"/>
</dbReference>
<evidence type="ECO:0000256" key="5">
    <source>
        <dbReference type="ARBA" id="ARBA00022475"/>
    </source>
</evidence>
<evidence type="ECO:0000259" key="21">
    <source>
        <dbReference type="PROSITE" id="PS50011"/>
    </source>
</evidence>
<proteinExistence type="inferred from homology"/>
<dbReference type="Pfam" id="PF00139">
    <property type="entry name" value="Lectin_legB"/>
    <property type="match status" value="1"/>
</dbReference>
<dbReference type="GO" id="GO:0002229">
    <property type="term" value="P:defense response to oomycetes"/>
    <property type="evidence" value="ECO:0007669"/>
    <property type="project" value="UniProtKB-ARBA"/>
</dbReference>
<keyword evidence="10" id="KW-0430">Lectin</keyword>
<sequence>MQFCFIISWIMDVRILFLMLILPWAASQSFNFTSFDTSNDNIRYKGDARPINSTIQLTNLEVWRSGHAIYAEPMHLWDKYTGKLAGFTTHFTFSIQAQTNITPADGLAFFVASLEYHVPDAPDGSGIGLATGTLLFNSTENPFVAVEFDTYHNDWDPENNHVGIDINSVVSNKTIEWYSGGLDGEIIDVWISYNASSKILQVSFTGFGEDNTTIQQSLQYELDLRDYLSEWVTFGFASATGIYYELNTIHSWYFSSHLQIPGNQKGNIKFNTIMKVGFVVIGSFILLFGICLIFLFLKKKKRREKNEVYEIRSMDKEFERVRGANKRTFAELIEATNNFAERRKIGEGGFGAVYRGFLKDSDSEVAIKRISTISSQGIKEYASEVRITSQLRHKNLVQLIGWCHEKKELLLVYEFMLNGSLDSHLFDGERPLEWRVRYDIAQGLASSLHYLHFECKSCVLHRDIKASNVLLDSNFNAKLGDFGLARIVSHEKAPQSTKFGGTLGYMAPEYVSSGTASQETDVYSFGIVALEIACGRRPIVANANRNEINIVEWLWGLYAKAKHIEAADPRLEGKFNRQQMERLMIVGLSYAHPDFNSRPSIKQVIRMLNFEVLPRNLPFQMPRVPNDFPGSSKGTKRSFMPSHATTSTLRRIFWT</sequence>
<dbReference type="GO" id="GO:0005524">
    <property type="term" value="F:ATP binding"/>
    <property type="evidence" value="ECO:0007669"/>
    <property type="project" value="UniProtKB-UniRule"/>
</dbReference>
<evidence type="ECO:0000256" key="16">
    <source>
        <dbReference type="ARBA" id="ARBA00023170"/>
    </source>
</evidence>
<dbReference type="PROSITE" id="PS00307">
    <property type="entry name" value="LECTIN_LEGUME_BETA"/>
    <property type="match status" value="1"/>
</dbReference>
<dbReference type="CDD" id="cd14066">
    <property type="entry name" value="STKc_IRAK"/>
    <property type="match status" value="1"/>
</dbReference>
<evidence type="ECO:0000256" key="20">
    <source>
        <dbReference type="SAM" id="SignalP"/>
    </source>
</evidence>
<dbReference type="InterPro" id="IPR000719">
    <property type="entry name" value="Prot_kinase_dom"/>
</dbReference>
<keyword evidence="9 20" id="KW-0732">Signal</keyword>
<evidence type="ECO:0000256" key="8">
    <source>
        <dbReference type="ARBA" id="ARBA00022692"/>
    </source>
</evidence>
<keyword evidence="7" id="KW-0808">Transferase</keyword>
<keyword evidence="17" id="KW-0325">Glycoprotein</keyword>
<keyword evidence="13 18" id="KW-0067">ATP-binding</keyword>
<dbReference type="CDD" id="cd06899">
    <property type="entry name" value="lectin_legume_LecRK_Arcelin_ConA"/>
    <property type="match status" value="1"/>
</dbReference>
<evidence type="ECO:0000256" key="7">
    <source>
        <dbReference type="ARBA" id="ARBA00022679"/>
    </source>
</evidence>
<evidence type="ECO:0000256" key="12">
    <source>
        <dbReference type="ARBA" id="ARBA00022777"/>
    </source>
</evidence>
<evidence type="ECO:0000256" key="3">
    <source>
        <dbReference type="ARBA" id="ARBA00010217"/>
    </source>
</evidence>
<evidence type="ECO:0000256" key="19">
    <source>
        <dbReference type="SAM" id="Phobius"/>
    </source>
</evidence>
<comment type="similarity">
    <text evidence="2">In the N-terminal section; belongs to the leguminous lectin family.</text>
</comment>
<keyword evidence="11 18" id="KW-0547">Nucleotide-binding</keyword>
<dbReference type="FunFam" id="1.10.510.10:FF:000240">
    <property type="entry name" value="Lectin-domain containing receptor kinase A4.3"/>
    <property type="match status" value="1"/>
</dbReference>
<evidence type="ECO:0000256" key="17">
    <source>
        <dbReference type="ARBA" id="ARBA00023180"/>
    </source>
</evidence>
<name>A0A5D1ZW37_GOSDA</name>
<dbReference type="AlphaFoldDB" id="A0A5D1ZW37"/>
<dbReference type="PROSITE" id="PS00107">
    <property type="entry name" value="PROTEIN_KINASE_ATP"/>
    <property type="match status" value="1"/>
</dbReference>
<feature type="domain" description="Protein kinase" evidence="21">
    <location>
        <begin position="339"/>
        <end position="610"/>
    </location>
</feature>
<organism evidence="22 23">
    <name type="scientific">Gossypium darwinii</name>
    <name type="common">Darwin's cotton</name>
    <name type="synonym">Gossypium barbadense var. darwinii</name>
    <dbReference type="NCBI Taxonomy" id="34276"/>
    <lineage>
        <taxon>Eukaryota</taxon>
        <taxon>Viridiplantae</taxon>
        <taxon>Streptophyta</taxon>
        <taxon>Embryophyta</taxon>
        <taxon>Tracheophyta</taxon>
        <taxon>Spermatophyta</taxon>
        <taxon>Magnoliopsida</taxon>
        <taxon>eudicotyledons</taxon>
        <taxon>Gunneridae</taxon>
        <taxon>Pentapetalae</taxon>
        <taxon>rosids</taxon>
        <taxon>malvids</taxon>
        <taxon>Malvales</taxon>
        <taxon>Malvaceae</taxon>
        <taxon>Malvoideae</taxon>
        <taxon>Gossypium</taxon>
    </lineage>
</organism>
<evidence type="ECO:0000256" key="1">
    <source>
        <dbReference type="ARBA" id="ARBA00004251"/>
    </source>
</evidence>
<dbReference type="PANTHER" id="PTHR27007">
    <property type="match status" value="1"/>
</dbReference>
<dbReference type="InterPro" id="IPR019825">
    <property type="entry name" value="Lectin_legB_Mn/Ca_BS"/>
</dbReference>
<accession>A0A5D1ZW37</accession>
<reference evidence="22 23" key="1">
    <citation type="submission" date="2019-06" db="EMBL/GenBank/DDBJ databases">
        <title>WGS assembly of Gossypium darwinii.</title>
        <authorList>
            <person name="Chen Z.J."/>
            <person name="Sreedasyam A."/>
            <person name="Ando A."/>
            <person name="Song Q."/>
            <person name="De L."/>
            <person name="Hulse-Kemp A."/>
            <person name="Ding M."/>
            <person name="Ye W."/>
            <person name="Kirkbride R."/>
            <person name="Jenkins J."/>
            <person name="Plott C."/>
            <person name="Lovell J."/>
            <person name="Lin Y.-M."/>
            <person name="Vaughn R."/>
            <person name="Liu B."/>
            <person name="Li W."/>
            <person name="Simpson S."/>
            <person name="Scheffler B."/>
            <person name="Saski C."/>
            <person name="Grover C."/>
            <person name="Hu G."/>
            <person name="Conover J."/>
            <person name="Carlson J."/>
            <person name="Shu S."/>
            <person name="Boston L."/>
            <person name="Williams M."/>
            <person name="Peterson D."/>
            <person name="Mcgee K."/>
            <person name="Jones D."/>
            <person name="Wendel J."/>
            <person name="Stelly D."/>
            <person name="Grimwood J."/>
            <person name="Schmutz J."/>
        </authorList>
    </citation>
    <scope>NUCLEOTIDE SEQUENCE [LARGE SCALE GENOMIC DNA]</scope>
    <source>
        <strain evidence="22">1808015.09</strain>
    </source>
</reference>
<keyword evidence="16" id="KW-0675">Receptor</keyword>
<evidence type="ECO:0000313" key="23">
    <source>
        <dbReference type="Proteomes" id="UP000323506"/>
    </source>
</evidence>
<evidence type="ECO:0000256" key="14">
    <source>
        <dbReference type="ARBA" id="ARBA00022989"/>
    </source>
</evidence>
<dbReference type="SUPFAM" id="SSF56112">
    <property type="entry name" value="Protein kinase-like (PK-like)"/>
    <property type="match status" value="1"/>
</dbReference>
<feature type="binding site" evidence="18">
    <location>
        <position position="368"/>
    </location>
    <ligand>
        <name>ATP</name>
        <dbReference type="ChEBI" id="CHEBI:30616"/>
    </ligand>
</feature>
<evidence type="ECO:0000313" key="22">
    <source>
        <dbReference type="EMBL" id="TYG36340.1"/>
    </source>
</evidence>
<dbReference type="Gene3D" id="1.10.510.10">
    <property type="entry name" value="Transferase(Phosphotransferase) domain 1"/>
    <property type="match status" value="1"/>
</dbReference>
<dbReference type="Gene3D" id="3.30.200.20">
    <property type="entry name" value="Phosphorylase Kinase, domain 1"/>
    <property type="match status" value="1"/>
</dbReference>
<dbReference type="InterPro" id="IPR001220">
    <property type="entry name" value="Legume_lectin_dom"/>
</dbReference>
<dbReference type="Pfam" id="PF00069">
    <property type="entry name" value="Pkinase"/>
    <property type="match status" value="1"/>
</dbReference>
<evidence type="ECO:0000256" key="2">
    <source>
        <dbReference type="ARBA" id="ARBA00008536"/>
    </source>
</evidence>
<dbReference type="GO" id="GO:0004674">
    <property type="term" value="F:protein serine/threonine kinase activity"/>
    <property type="evidence" value="ECO:0007669"/>
    <property type="project" value="UniProtKB-KW"/>
</dbReference>
<feature type="chain" id="PRO_5023095883" description="non-specific serine/threonine protein kinase" evidence="20">
    <location>
        <begin position="28"/>
        <end position="655"/>
    </location>
</feature>
<protein>
    <recommendedName>
        <fullName evidence="4">non-specific serine/threonine protein kinase</fullName>
        <ecNumber evidence="4">2.7.11.1</ecNumber>
    </recommendedName>
</protein>
<dbReference type="GO" id="GO:0005886">
    <property type="term" value="C:plasma membrane"/>
    <property type="evidence" value="ECO:0007669"/>
    <property type="project" value="UniProtKB-SubCell"/>
</dbReference>
<dbReference type="InterPro" id="IPR008271">
    <property type="entry name" value="Ser/Thr_kinase_AS"/>
</dbReference>
<dbReference type="InterPro" id="IPR050528">
    <property type="entry name" value="L-type_Lectin-RKs"/>
</dbReference>
<evidence type="ECO:0000256" key="9">
    <source>
        <dbReference type="ARBA" id="ARBA00022729"/>
    </source>
</evidence>
<keyword evidence="15 19" id="KW-0472">Membrane</keyword>
<dbReference type="PROSITE" id="PS00108">
    <property type="entry name" value="PROTEIN_KINASE_ST"/>
    <property type="match status" value="1"/>
</dbReference>
<keyword evidence="8 19" id="KW-0812">Transmembrane</keyword>
<evidence type="ECO:0000256" key="6">
    <source>
        <dbReference type="ARBA" id="ARBA00022527"/>
    </source>
</evidence>
<dbReference type="EC" id="2.7.11.1" evidence="4"/>
<keyword evidence="12" id="KW-0418">Kinase</keyword>